<sequence length="384" mass="43865">MVDRKIKMSKILGICFLAVIFGLQLLGIFIPDRKTSAAENRALQTFPAFRVSEYLDGRFESKMDDYANDQIPGRNRFIQVKAAADKTVGVLENNGVYRAKNDYLMENLTTPDPKNLKETEAALADFAKRHSKLKMHFLLAPNAGNILSENLPTTVQMADQNKQMDDFYASVEKSGITPIDIRSAFIKAKDDVQLYYRTDHHWTTDGAYLAYRNSIGALTGDKPEDFAPKVVKNDFRGTLYSKSGFVNGMDDAIKIYLPANRDYRKSVIYYTDTQKKTAEFYQLKNLKKKDAYTVFGGSNHPMYTIETPVTGRKRLLLIKDSYANSFIPFLTQHYREIVVVDPRYYFENLEDLIQSEKVTDVLFLYNANTFFGDDSLKIMLGDTE</sequence>
<dbReference type="Pfam" id="PF16822">
    <property type="entry name" value="ALGX"/>
    <property type="match status" value="1"/>
</dbReference>
<evidence type="ECO:0000256" key="3">
    <source>
        <dbReference type="ARBA" id="ARBA00022679"/>
    </source>
</evidence>
<keyword evidence="3" id="KW-0808">Transferase</keyword>
<evidence type="ECO:0000256" key="2">
    <source>
        <dbReference type="ARBA" id="ARBA00005182"/>
    </source>
</evidence>
<keyword evidence="6" id="KW-0016">Alginate biosynthesis</keyword>
<keyword evidence="9" id="KW-1185">Reference proteome</keyword>
<evidence type="ECO:0000256" key="6">
    <source>
        <dbReference type="ARBA" id="ARBA00022841"/>
    </source>
</evidence>
<proteinExistence type="predicted"/>
<comment type="pathway">
    <text evidence="2">Glycan biosynthesis; alginate biosynthesis.</text>
</comment>
<name>A0A6N7XJP6_9FIRM</name>
<protein>
    <recommendedName>
        <fullName evidence="7">AlgX/AlgJ SGNH hydrolase-like domain-containing protein</fullName>
    </recommendedName>
</protein>
<evidence type="ECO:0000313" key="9">
    <source>
        <dbReference type="Proteomes" id="UP000469424"/>
    </source>
</evidence>
<dbReference type="Proteomes" id="UP000469424">
    <property type="component" value="Unassembled WGS sequence"/>
</dbReference>
<gene>
    <name evidence="8" type="ORF">FYJ65_02180</name>
</gene>
<dbReference type="InterPro" id="IPR031811">
    <property type="entry name" value="ALGX/ALGJ_SGNH-like"/>
</dbReference>
<evidence type="ECO:0000256" key="4">
    <source>
        <dbReference type="ARBA" id="ARBA00022729"/>
    </source>
</evidence>
<keyword evidence="5" id="KW-0574">Periplasm</keyword>
<comment type="caution">
    <text evidence="8">The sequence shown here is derived from an EMBL/GenBank/DDBJ whole genome shotgun (WGS) entry which is preliminary data.</text>
</comment>
<reference evidence="8 9" key="1">
    <citation type="submission" date="2019-08" db="EMBL/GenBank/DDBJ databases">
        <title>In-depth cultivation of the pig gut microbiome towards novel bacterial diversity and tailored functional studies.</title>
        <authorList>
            <person name="Wylensek D."/>
            <person name="Hitch T.C.A."/>
            <person name="Clavel T."/>
        </authorList>
    </citation>
    <scope>NUCLEOTIDE SEQUENCE [LARGE SCALE GENOMIC DNA]</scope>
    <source>
        <strain evidence="8 9">WCA-MUC-591-APC-4B</strain>
    </source>
</reference>
<dbReference type="AlphaFoldDB" id="A0A6N7XJP6"/>
<evidence type="ECO:0000256" key="1">
    <source>
        <dbReference type="ARBA" id="ARBA00004418"/>
    </source>
</evidence>
<keyword evidence="4" id="KW-0732">Signal</keyword>
<evidence type="ECO:0000259" key="7">
    <source>
        <dbReference type="Pfam" id="PF16822"/>
    </source>
</evidence>
<dbReference type="EMBL" id="VUNA01000003">
    <property type="protein sequence ID" value="MST70156.1"/>
    <property type="molecule type" value="Genomic_DNA"/>
</dbReference>
<evidence type="ECO:0000313" key="8">
    <source>
        <dbReference type="EMBL" id="MST70156.1"/>
    </source>
</evidence>
<accession>A0A6N7XJP6</accession>
<organism evidence="8 9">
    <name type="scientific">Mogibacterium kristiansenii</name>
    <dbReference type="NCBI Taxonomy" id="2606708"/>
    <lineage>
        <taxon>Bacteria</taxon>
        <taxon>Bacillati</taxon>
        <taxon>Bacillota</taxon>
        <taxon>Clostridia</taxon>
        <taxon>Peptostreptococcales</taxon>
        <taxon>Anaerovoracaceae</taxon>
        <taxon>Mogibacterium</taxon>
    </lineage>
</organism>
<comment type="subcellular location">
    <subcellularLocation>
        <location evidence="1">Periplasm</location>
    </subcellularLocation>
</comment>
<evidence type="ECO:0000256" key="5">
    <source>
        <dbReference type="ARBA" id="ARBA00022764"/>
    </source>
</evidence>
<feature type="domain" description="AlgX/AlgJ SGNH hydrolase-like" evidence="7">
    <location>
        <begin position="112"/>
        <end position="221"/>
    </location>
</feature>